<reference evidence="2" key="1">
    <citation type="journal article" date="2014" name="Front. Microbiol.">
        <title>High frequency of phylogenetically diverse reductive dehalogenase-homologous genes in deep subseafloor sedimentary metagenomes.</title>
        <authorList>
            <person name="Kawai M."/>
            <person name="Futagami T."/>
            <person name="Toyoda A."/>
            <person name="Takaki Y."/>
            <person name="Nishi S."/>
            <person name="Hori S."/>
            <person name="Arai W."/>
            <person name="Tsubouchi T."/>
            <person name="Morono Y."/>
            <person name="Uchiyama I."/>
            <person name="Ito T."/>
            <person name="Fujiyama A."/>
            <person name="Inagaki F."/>
            <person name="Takami H."/>
        </authorList>
    </citation>
    <scope>NUCLEOTIDE SEQUENCE</scope>
    <source>
        <strain evidence="2">Expedition CK06-06</strain>
    </source>
</reference>
<dbReference type="EMBL" id="BARU01038616">
    <property type="protein sequence ID" value="GAH86571.1"/>
    <property type="molecule type" value="Genomic_DNA"/>
</dbReference>
<organism evidence="2">
    <name type="scientific">marine sediment metagenome</name>
    <dbReference type="NCBI Taxonomy" id="412755"/>
    <lineage>
        <taxon>unclassified sequences</taxon>
        <taxon>metagenomes</taxon>
        <taxon>ecological metagenomes</taxon>
    </lineage>
</organism>
<protein>
    <submittedName>
        <fullName evidence="2">Uncharacterized protein</fullName>
    </submittedName>
</protein>
<evidence type="ECO:0000313" key="2">
    <source>
        <dbReference type="EMBL" id="GAH86571.1"/>
    </source>
</evidence>
<name>X1IVW8_9ZZZZ</name>
<feature type="region of interest" description="Disordered" evidence="1">
    <location>
        <begin position="1"/>
        <end position="35"/>
    </location>
</feature>
<proteinExistence type="predicted"/>
<sequence>SKGMLAKTPWNKGKSSKRDPRILSGRKHPQYGKPSRISELNKKPEFIKKRLKGLIKKPNKPEKIMINLIKKNNLPFNYVGNGQIIIEGFCPDFLSKNPKQIIEVFGDYWHLLLTLFMILPQSQHSFKFKCFDIFSPKI</sequence>
<dbReference type="Gene3D" id="3.40.960.10">
    <property type="entry name" value="VSR Endonuclease"/>
    <property type="match status" value="1"/>
</dbReference>
<comment type="caution">
    <text evidence="2">The sequence shown here is derived from an EMBL/GenBank/DDBJ whole genome shotgun (WGS) entry which is preliminary data.</text>
</comment>
<feature type="non-terminal residue" evidence="2">
    <location>
        <position position="1"/>
    </location>
</feature>
<evidence type="ECO:0000256" key="1">
    <source>
        <dbReference type="SAM" id="MobiDB-lite"/>
    </source>
</evidence>
<gene>
    <name evidence="2" type="ORF">S03H2_59984</name>
</gene>
<dbReference type="AlphaFoldDB" id="X1IVW8"/>
<accession>X1IVW8</accession>